<dbReference type="RefSeq" id="WP_024524938.1">
    <property type="nucleotide sequence ID" value="NZ_CP065626.1"/>
</dbReference>
<organism evidence="15 16">
    <name type="scientific">Edwardsiella hoshinae</name>
    <dbReference type="NCBI Taxonomy" id="93378"/>
    <lineage>
        <taxon>Bacteria</taxon>
        <taxon>Pseudomonadati</taxon>
        <taxon>Pseudomonadota</taxon>
        <taxon>Gammaproteobacteria</taxon>
        <taxon>Enterobacterales</taxon>
        <taxon>Hafniaceae</taxon>
        <taxon>Edwardsiella</taxon>
    </lineage>
</organism>
<evidence type="ECO:0000259" key="14">
    <source>
        <dbReference type="Pfam" id="PF08212"/>
    </source>
</evidence>
<dbReference type="STRING" id="93378.A9798_12600"/>
<dbReference type="GO" id="GO:0008289">
    <property type="term" value="F:lipid binding"/>
    <property type="evidence" value="ECO:0007669"/>
    <property type="project" value="UniProtKB-UniRule"/>
</dbReference>
<dbReference type="PROSITE" id="PS51257">
    <property type="entry name" value="PROKAR_LIPOPROTEIN"/>
    <property type="match status" value="1"/>
</dbReference>
<dbReference type="PANTHER" id="PTHR10612">
    <property type="entry name" value="APOLIPOPROTEIN D"/>
    <property type="match status" value="1"/>
</dbReference>
<dbReference type="Proteomes" id="UP000255248">
    <property type="component" value="Unassembled WGS sequence"/>
</dbReference>
<evidence type="ECO:0000256" key="9">
    <source>
        <dbReference type="ARBA" id="ARBA00023288"/>
    </source>
</evidence>
<sequence>MKVWPVLGAVTLVLLLQGCRSPTPPRGVEPIQGFEVARYLGTWYEVARLDNRFERGLVQVSANYSARSDGGIRVLNRGYDMRRGRWRQSEGRAYFTGAPTVAALKVSFFAPFYGGYNVIALDEAYRYALVCGPDRDYLWLLSRTPTMPPAVRQAYVALAARLGFATERLQWAQPETPHAVNARR</sequence>
<dbReference type="FunFam" id="2.40.128.20:FF:000002">
    <property type="entry name" value="Outer membrane lipoprotein Blc"/>
    <property type="match status" value="1"/>
</dbReference>
<feature type="domain" description="Lipocalin/cytosolic fatty-acid binding" evidence="14">
    <location>
        <begin position="35"/>
        <end position="173"/>
    </location>
</feature>
<dbReference type="GO" id="GO:0009279">
    <property type="term" value="C:cell outer membrane"/>
    <property type="evidence" value="ECO:0007669"/>
    <property type="project" value="UniProtKB-SubCell"/>
</dbReference>
<dbReference type="AlphaFoldDB" id="A0A376DJT6"/>
<reference evidence="15 16" key="1">
    <citation type="submission" date="2018-06" db="EMBL/GenBank/DDBJ databases">
        <authorList>
            <consortium name="Pathogen Informatics"/>
            <person name="Doyle S."/>
        </authorList>
    </citation>
    <scope>NUCLEOTIDE SEQUENCE [LARGE SCALE GENOMIC DNA]</scope>
    <source>
        <strain evidence="15 16">NCTC12121</strain>
    </source>
</reference>
<comment type="subcellular location">
    <subcellularLocation>
        <location evidence="1">Cell outer membrane</location>
        <topology evidence="1">Lipid-anchor</topology>
    </subcellularLocation>
</comment>
<evidence type="ECO:0000256" key="11">
    <source>
        <dbReference type="ARBA" id="ARBA00071217"/>
    </source>
</evidence>
<keyword evidence="5 12" id="KW-0446">Lipid-binding</keyword>
<dbReference type="EMBL" id="UFXZ01000001">
    <property type="protein sequence ID" value="STC90550.1"/>
    <property type="molecule type" value="Genomic_DNA"/>
</dbReference>
<keyword evidence="8 12" id="KW-0998">Cell outer membrane</keyword>
<keyword evidence="9 12" id="KW-0449">Lipoprotein</keyword>
<dbReference type="CDD" id="cd19438">
    <property type="entry name" value="lipocalin_Blc-like"/>
    <property type="match status" value="1"/>
</dbReference>
<evidence type="ECO:0000256" key="2">
    <source>
        <dbReference type="ARBA" id="ARBA00006889"/>
    </source>
</evidence>
<evidence type="ECO:0000256" key="4">
    <source>
        <dbReference type="ARBA" id="ARBA00022729"/>
    </source>
</evidence>
<dbReference type="InterPro" id="IPR002446">
    <property type="entry name" value="Lipocalin_bac"/>
</dbReference>
<comment type="similarity">
    <text evidence="2 12">Belongs to the calycin superfamily. Lipocalin family.</text>
</comment>
<dbReference type="GO" id="GO:0006950">
    <property type="term" value="P:response to stress"/>
    <property type="evidence" value="ECO:0007669"/>
    <property type="project" value="UniProtKB-ARBA"/>
</dbReference>
<feature type="lipid moiety-binding region" description="S-diacylglycerol cysteine" evidence="13">
    <location>
        <position position="19"/>
    </location>
</feature>
<dbReference type="InterPro" id="IPR047202">
    <property type="entry name" value="Lipocalin_Blc-like_dom"/>
</dbReference>
<dbReference type="SUPFAM" id="SSF50814">
    <property type="entry name" value="Lipocalins"/>
    <property type="match status" value="1"/>
</dbReference>
<gene>
    <name evidence="15" type="primary">blc</name>
    <name evidence="15" type="ORF">NCTC12121_02647</name>
</gene>
<evidence type="ECO:0000256" key="5">
    <source>
        <dbReference type="ARBA" id="ARBA00023121"/>
    </source>
</evidence>
<protein>
    <recommendedName>
        <fullName evidence="11 12">Outer membrane lipoprotein Blc</fullName>
    </recommendedName>
</protein>
<comment type="function">
    <text evidence="10 12">Involved in the storage or transport of lipids necessary for membrane maintenance under stressful conditions. Displays a binding preference for lysophospholipids.</text>
</comment>
<dbReference type="PROSITE" id="PS00213">
    <property type="entry name" value="LIPOCALIN"/>
    <property type="match status" value="1"/>
</dbReference>
<keyword evidence="4" id="KW-0732">Signal</keyword>
<evidence type="ECO:0000256" key="3">
    <source>
        <dbReference type="ARBA" id="ARBA00011738"/>
    </source>
</evidence>
<dbReference type="PANTHER" id="PTHR10612:SF34">
    <property type="entry name" value="APOLIPOPROTEIN D"/>
    <property type="match status" value="1"/>
</dbReference>
<dbReference type="PRINTS" id="PR01171">
    <property type="entry name" value="BCTLIPOCALIN"/>
</dbReference>
<dbReference type="Gene3D" id="2.40.128.20">
    <property type="match status" value="1"/>
</dbReference>
<dbReference type="InterPro" id="IPR022272">
    <property type="entry name" value="Lipocalin_CS"/>
</dbReference>
<evidence type="ECO:0000256" key="10">
    <source>
        <dbReference type="ARBA" id="ARBA00057024"/>
    </source>
</evidence>
<evidence type="ECO:0000256" key="7">
    <source>
        <dbReference type="ARBA" id="ARBA00023139"/>
    </source>
</evidence>
<dbReference type="InterPro" id="IPR012674">
    <property type="entry name" value="Calycin"/>
</dbReference>
<evidence type="ECO:0000256" key="1">
    <source>
        <dbReference type="ARBA" id="ARBA00004459"/>
    </source>
</evidence>
<evidence type="ECO:0000256" key="8">
    <source>
        <dbReference type="ARBA" id="ARBA00023237"/>
    </source>
</evidence>
<comment type="subunit">
    <text evidence="3 12">Homodimer.</text>
</comment>
<evidence type="ECO:0000256" key="12">
    <source>
        <dbReference type="PIRNR" id="PIRNR036893"/>
    </source>
</evidence>
<dbReference type="Pfam" id="PF08212">
    <property type="entry name" value="Lipocalin_2"/>
    <property type="match status" value="1"/>
</dbReference>
<evidence type="ECO:0000256" key="6">
    <source>
        <dbReference type="ARBA" id="ARBA00023136"/>
    </source>
</evidence>
<dbReference type="PIRSF" id="PIRSF036893">
    <property type="entry name" value="Lipocalin_ApoD"/>
    <property type="match status" value="1"/>
</dbReference>
<evidence type="ECO:0000313" key="15">
    <source>
        <dbReference type="EMBL" id="STC90550.1"/>
    </source>
</evidence>
<dbReference type="NCBIfam" id="NF007786">
    <property type="entry name" value="PRK10477.1"/>
    <property type="match status" value="1"/>
</dbReference>
<evidence type="ECO:0000313" key="16">
    <source>
        <dbReference type="Proteomes" id="UP000255248"/>
    </source>
</evidence>
<dbReference type="OrthoDB" id="9793905at2"/>
<evidence type="ECO:0000256" key="13">
    <source>
        <dbReference type="PIRSR" id="PIRSR036893-52"/>
    </source>
</evidence>
<dbReference type="InterPro" id="IPR022271">
    <property type="entry name" value="Lipocalin_ApoD"/>
</dbReference>
<keyword evidence="7 13" id="KW-0564">Palmitate</keyword>
<proteinExistence type="inferred from homology"/>
<accession>A0A376DJT6</accession>
<dbReference type="InterPro" id="IPR000566">
    <property type="entry name" value="Lipocln_cytosolic_FA-bd_dom"/>
</dbReference>
<keyword evidence="6 12" id="KW-0472">Membrane</keyword>
<name>A0A376DJT6_9GAMM</name>